<keyword evidence="1" id="KW-0472">Membrane</keyword>
<dbReference type="EMBL" id="FOTY01000008">
    <property type="protein sequence ID" value="SFL93172.1"/>
    <property type="molecule type" value="Genomic_DNA"/>
</dbReference>
<evidence type="ECO:0000313" key="2">
    <source>
        <dbReference type="EMBL" id="SFL93172.1"/>
    </source>
</evidence>
<reference evidence="2 3" key="1">
    <citation type="submission" date="2016-10" db="EMBL/GenBank/DDBJ databases">
        <authorList>
            <person name="de Groot N.N."/>
        </authorList>
    </citation>
    <scope>NUCLEOTIDE SEQUENCE [LARGE SCALE GENOMIC DNA]</scope>
    <source>
        <strain evidence="2 3">CGMCC 1.6134</strain>
    </source>
</reference>
<feature type="transmembrane region" description="Helical" evidence="1">
    <location>
        <begin position="142"/>
        <end position="163"/>
    </location>
</feature>
<proteinExistence type="predicted"/>
<sequence>MIWTIFQALTLVILGVCTSLGAWWMDTSSTFGPASTGPVPSIFDVLLAVAVPLTAFYFLTLFELHKENHIFYRNIWKRGSFFIGLTGILSFAAFVVWRVVSSIFPDPWIVILLYQYFLLVLFLWVFSLFFKRLKQNDTVTKAAELAATYSVWVVLAFLALFYLI</sequence>
<accession>A0A1I4LQ78</accession>
<dbReference type="RefSeq" id="WP_090926655.1">
    <property type="nucleotide sequence ID" value="NZ_FOTY01000008.1"/>
</dbReference>
<feature type="transmembrane region" description="Helical" evidence="1">
    <location>
        <begin position="109"/>
        <end position="130"/>
    </location>
</feature>
<name>A0A1I4LQ78_9BACI</name>
<feature type="transmembrane region" description="Helical" evidence="1">
    <location>
        <begin position="76"/>
        <end position="97"/>
    </location>
</feature>
<organism evidence="2 3">
    <name type="scientific">Salibacterium qingdaonense</name>
    <dbReference type="NCBI Taxonomy" id="266892"/>
    <lineage>
        <taxon>Bacteria</taxon>
        <taxon>Bacillati</taxon>
        <taxon>Bacillota</taxon>
        <taxon>Bacilli</taxon>
        <taxon>Bacillales</taxon>
        <taxon>Bacillaceae</taxon>
    </lineage>
</organism>
<evidence type="ECO:0000256" key="1">
    <source>
        <dbReference type="SAM" id="Phobius"/>
    </source>
</evidence>
<dbReference type="Proteomes" id="UP000199668">
    <property type="component" value="Unassembled WGS sequence"/>
</dbReference>
<keyword evidence="1" id="KW-1133">Transmembrane helix</keyword>
<evidence type="ECO:0000313" key="3">
    <source>
        <dbReference type="Proteomes" id="UP000199668"/>
    </source>
</evidence>
<gene>
    <name evidence="2" type="ORF">SAMN04488054_108100</name>
</gene>
<keyword evidence="3" id="KW-1185">Reference proteome</keyword>
<dbReference type="AlphaFoldDB" id="A0A1I4LQ78"/>
<protein>
    <submittedName>
        <fullName evidence="2">Uncharacterized protein</fullName>
    </submittedName>
</protein>
<keyword evidence="1" id="KW-0812">Transmembrane</keyword>
<dbReference type="OrthoDB" id="2855832at2"/>
<feature type="transmembrane region" description="Helical" evidence="1">
    <location>
        <begin position="45"/>
        <end position="64"/>
    </location>
</feature>
<dbReference type="STRING" id="266892.SAMN04488054_108100"/>